<dbReference type="Pfam" id="PF00856">
    <property type="entry name" value="SET"/>
    <property type="match status" value="1"/>
</dbReference>
<feature type="region of interest" description="Disordered" evidence="1">
    <location>
        <begin position="537"/>
        <end position="572"/>
    </location>
</feature>
<dbReference type="SUPFAM" id="SSF82199">
    <property type="entry name" value="SET domain"/>
    <property type="match status" value="1"/>
</dbReference>
<organism evidence="4 5">
    <name type="scientific">Humicola insolens</name>
    <name type="common">Soft-rot fungus</name>
    <dbReference type="NCBI Taxonomy" id="85995"/>
    <lineage>
        <taxon>Eukaryota</taxon>
        <taxon>Fungi</taxon>
        <taxon>Dikarya</taxon>
        <taxon>Ascomycota</taxon>
        <taxon>Pezizomycotina</taxon>
        <taxon>Sordariomycetes</taxon>
        <taxon>Sordariomycetidae</taxon>
        <taxon>Sordariales</taxon>
        <taxon>Chaetomiaceae</taxon>
        <taxon>Mycothermus</taxon>
    </lineage>
</organism>
<dbReference type="EMBL" id="JAZGSY010000392">
    <property type="protein sequence ID" value="KAL1836592.1"/>
    <property type="molecule type" value="Genomic_DNA"/>
</dbReference>
<evidence type="ECO:0000256" key="2">
    <source>
        <dbReference type="SAM" id="SignalP"/>
    </source>
</evidence>
<dbReference type="Gene3D" id="2.170.270.10">
    <property type="entry name" value="SET domain"/>
    <property type="match status" value="1"/>
</dbReference>
<proteinExistence type="predicted"/>
<keyword evidence="5" id="KW-1185">Reference proteome</keyword>
<dbReference type="Pfam" id="PF08568">
    <property type="entry name" value="Kinetochor_Ybp2"/>
    <property type="match status" value="1"/>
</dbReference>
<feature type="chain" id="PRO_5046067376" description="SET domain-containing protein" evidence="2">
    <location>
        <begin position="20"/>
        <end position="1138"/>
    </location>
</feature>
<evidence type="ECO:0000313" key="4">
    <source>
        <dbReference type="EMBL" id="KAL1836592.1"/>
    </source>
</evidence>
<dbReference type="SMART" id="SM00317">
    <property type="entry name" value="SET"/>
    <property type="match status" value="1"/>
</dbReference>
<dbReference type="PANTHER" id="PTHR28020:SF1">
    <property type="entry name" value="YAP1-BINDING PROTEIN 1-RELATED"/>
    <property type="match status" value="1"/>
</dbReference>
<sequence>MRASLRSSLLLAWPLLACCEPDHASACDLGDAPTAVTWPVCRADWAQTVVCESGDCGDRGLDVWTHTEPCLWGRNSDQPICVFTDISFAGGRGISFVTTPERARYLASIPAFTDPTNARGLNPPLSGTPEAAMTRTKLYVMREVPGKGMGLVATTFIPRGSLIMANTPSIMTDYRAFNDLTKAQYTTLQAAAASHLPLPHRSLILNLSAHDPAAASTLPQAQLIERIMATNSFDIDPLSDADPDQHYSFFTLFPDIARMNHDCRPNAEYLFLGPSTLAQAVRAARDIYPGEEITLSYLNPLLTRAQRVARLRDTWGFDCTCQACSLRGQLARESDRRVEMIGWIQGELGEWTRARAERSERDDVALAELLVALYEMERLWGSLHEGYVLAALAYNAAGSAWDAVRYARRAVEWGVPMVGEEDEDLKEMATYLNIMAESPPKRDLAKAIEAIREARPPATDTFTYLAIVETNLCPEVLPALHEVLQDAQLTQEIGWDLVYNLVNLPGSDSCLETVARLGNPREVILKVLEALELLGAAQSRKEKEEEEEDDEDDDNEGGEGKATSTRRTQSPADAVPFAHKFITLLGMLAILHKRIRTRHPSRFLAQTLQTVLRTYRPTPDMTAAVVNLVRSLSPPRRRRPQLPTRSSSVTVINLDVGTNGDEGEAASKKNAPDPEADIPDGPGPEGKRPDGLSEDPLENALQQRLLLSFATCILDVYVNANELAWAPRLLEFYNPGRVVPGTRTLLAAFREEHELQARDAIVGRLEALISDLGLASCSKAFVQHICDGPMHSDPLENPDLSSPDSIPLSTGGCVCLVAYWVFSAAVFDAGATRPDPEIHIFPEHFAVLDKFLQDDAHAVIQRCAGTVEALIALGLWLHRAGRISTDPTSPLANPTGSPEDPTSDFMRYTHLATLVALYHPSLRVRDAACTLAAAVLHADPEDDDRLRILEDLLENCMFSTLKARAVAWLSEEIMAASKAEKEQQPQNNLFATPLALETLQYFVFPPLANLVDLDPDELFEHLVTDMPFLLQAVNFALFLWGSSSAKAITTGEEKENPWKHVLPANMEATVRERWFEPLCEAVRRAGQRGLELESEKAAGKVVAEQQGSLALRGGEMEVLKERIGRLEAVGAFPIGREG</sequence>
<dbReference type="Proteomes" id="UP001583172">
    <property type="component" value="Unassembled WGS sequence"/>
</dbReference>
<dbReference type="InterPro" id="IPR040347">
    <property type="entry name" value="YBP1/2"/>
</dbReference>
<evidence type="ECO:0000259" key="3">
    <source>
        <dbReference type="PROSITE" id="PS50280"/>
    </source>
</evidence>
<feature type="domain" description="SET" evidence="3">
    <location>
        <begin position="136"/>
        <end position="298"/>
    </location>
</feature>
<dbReference type="InterPro" id="IPR013877">
    <property type="entry name" value="YAP-bd/ALF4/Glomulin"/>
</dbReference>
<keyword evidence="2" id="KW-0732">Signal</keyword>
<evidence type="ECO:0000313" key="5">
    <source>
        <dbReference type="Proteomes" id="UP001583172"/>
    </source>
</evidence>
<name>A0ABR3V4A0_HUMIN</name>
<feature type="compositionally biased region" description="Acidic residues" evidence="1">
    <location>
        <begin position="544"/>
        <end position="557"/>
    </location>
</feature>
<feature type="compositionally biased region" description="Polar residues" evidence="1">
    <location>
        <begin position="562"/>
        <end position="571"/>
    </location>
</feature>
<comment type="caution">
    <text evidence="4">The sequence shown here is derived from an EMBL/GenBank/DDBJ whole genome shotgun (WGS) entry which is preliminary data.</text>
</comment>
<gene>
    <name evidence="4" type="ORF">VTJ49DRAFT_4896</name>
</gene>
<feature type="region of interest" description="Disordered" evidence="1">
    <location>
        <begin position="632"/>
        <end position="695"/>
    </location>
</feature>
<accession>A0ABR3V4A0</accession>
<dbReference type="PANTHER" id="PTHR28020">
    <property type="entry name" value="YAP1-BINDING PROTEIN 1-RELATED"/>
    <property type="match status" value="1"/>
</dbReference>
<protein>
    <recommendedName>
        <fullName evidence="3">SET domain-containing protein</fullName>
    </recommendedName>
</protein>
<dbReference type="InterPro" id="IPR046341">
    <property type="entry name" value="SET_dom_sf"/>
</dbReference>
<dbReference type="CDD" id="cd20071">
    <property type="entry name" value="SET_SMYD"/>
    <property type="match status" value="1"/>
</dbReference>
<reference evidence="4 5" key="1">
    <citation type="journal article" date="2024" name="Commun. Biol.">
        <title>Comparative genomic analysis of thermophilic fungi reveals convergent evolutionary adaptations and gene losses.</title>
        <authorList>
            <person name="Steindorff A.S."/>
            <person name="Aguilar-Pontes M.V."/>
            <person name="Robinson A.J."/>
            <person name="Andreopoulos B."/>
            <person name="LaButti K."/>
            <person name="Kuo A."/>
            <person name="Mondo S."/>
            <person name="Riley R."/>
            <person name="Otillar R."/>
            <person name="Haridas S."/>
            <person name="Lipzen A."/>
            <person name="Grimwood J."/>
            <person name="Schmutz J."/>
            <person name="Clum A."/>
            <person name="Reid I.D."/>
            <person name="Moisan M.C."/>
            <person name="Butler G."/>
            <person name="Nguyen T.T.M."/>
            <person name="Dewar K."/>
            <person name="Conant G."/>
            <person name="Drula E."/>
            <person name="Henrissat B."/>
            <person name="Hansel C."/>
            <person name="Singer S."/>
            <person name="Hutchinson M.I."/>
            <person name="de Vries R.P."/>
            <person name="Natvig D.O."/>
            <person name="Powell A.J."/>
            <person name="Tsang A."/>
            <person name="Grigoriev I.V."/>
        </authorList>
    </citation>
    <scope>NUCLEOTIDE SEQUENCE [LARGE SCALE GENOMIC DNA]</scope>
    <source>
        <strain evidence="4 5">CBS 620.91</strain>
    </source>
</reference>
<dbReference type="PROSITE" id="PS50280">
    <property type="entry name" value="SET"/>
    <property type="match status" value="1"/>
</dbReference>
<dbReference type="InterPro" id="IPR001214">
    <property type="entry name" value="SET_dom"/>
</dbReference>
<feature type="signal peptide" evidence="2">
    <location>
        <begin position="1"/>
        <end position="19"/>
    </location>
</feature>
<evidence type="ECO:0000256" key="1">
    <source>
        <dbReference type="SAM" id="MobiDB-lite"/>
    </source>
</evidence>